<proteinExistence type="predicted"/>
<evidence type="ECO:0000256" key="1">
    <source>
        <dbReference type="SAM" id="MobiDB-lite"/>
    </source>
</evidence>
<feature type="compositionally biased region" description="Basic and acidic residues" evidence="1">
    <location>
        <begin position="133"/>
        <end position="143"/>
    </location>
</feature>
<organism evidence="2">
    <name type="scientific">Menopon gallinae</name>
    <name type="common">poultry shaft louse</name>
    <dbReference type="NCBI Taxonomy" id="328185"/>
    <lineage>
        <taxon>Eukaryota</taxon>
        <taxon>Metazoa</taxon>
        <taxon>Ecdysozoa</taxon>
        <taxon>Arthropoda</taxon>
        <taxon>Hexapoda</taxon>
        <taxon>Insecta</taxon>
        <taxon>Pterygota</taxon>
        <taxon>Neoptera</taxon>
        <taxon>Paraneoptera</taxon>
        <taxon>Psocodea</taxon>
        <taxon>Troctomorpha</taxon>
        <taxon>Phthiraptera</taxon>
        <taxon>Amblycera</taxon>
        <taxon>Menoponidae</taxon>
        <taxon>Menopon</taxon>
    </lineage>
</organism>
<gene>
    <name evidence="2" type="ORF">PYX00_004863</name>
</gene>
<feature type="region of interest" description="Disordered" evidence="1">
    <location>
        <begin position="107"/>
        <end position="158"/>
    </location>
</feature>
<comment type="caution">
    <text evidence="2">The sequence shown here is derived from an EMBL/GenBank/DDBJ whole genome shotgun (WGS) entry which is preliminary data.</text>
</comment>
<reference evidence="2" key="1">
    <citation type="journal article" date="2024" name="Gigascience">
        <title>Chromosome-level genome of the poultry shaft louse Menopon gallinae provides insight into the host-switching and adaptive evolution of parasitic lice.</title>
        <authorList>
            <person name="Xu Y."/>
            <person name="Ma L."/>
            <person name="Liu S."/>
            <person name="Liang Y."/>
            <person name="Liu Q."/>
            <person name="He Z."/>
            <person name="Tian L."/>
            <person name="Duan Y."/>
            <person name="Cai W."/>
            <person name="Li H."/>
            <person name="Song F."/>
        </authorList>
    </citation>
    <scope>NUCLEOTIDE SEQUENCE</scope>
    <source>
        <strain evidence="2">Cailab_2023a</strain>
    </source>
</reference>
<feature type="compositionally biased region" description="Polar residues" evidence="1">
    <location>
        <begin position="111"/>
        <end position="121"/>
    </location>
</feature>
<sequence length="339" mass="37508">MADIVSTAVRHGSDIRSGIFAEIVLLHSVFAEQLKSERPRGNKINGQRSRTAAEADLNTPLNKETGKKQKKLKHLSPEHVEPCKSGNEVKTRTQEWTKKLVGSIRRKVNTKKLNSPSSSTAGEVPDGDDVSEAEEKAPKKKEAEEPEPPRVPNPLERNCSRKSLNEEFEFCRVRRKLSFPCVPPDAVWKTPPKKKDTTLLAMIFKKQSSVDVKCSQPGRRVPDVSVDARRLPDPEPRTCPEAEELPSGGVGAAQKTMSRSCGQVEMISGDPARENFLQATMSIFLAVSPTSRIQGTGFNFLVTRIAAYLRFVRFSEPALGPGSTEKLPLEISARDDLLR</sequence>
<name>A0AAW2I6Z2_9NEOP</name>
<feature type="compositionally biased region" description="Basic and acidic residues" evidence="1">
    <location>
        <begin position="75"/>
        <end position="94"/>
    </location>
</feature>
<accession>A0AAW2I6Z2</accession>
<dbReference type="EMBL" id="JARGDH010000002">
    <property type="protein sequence ID" value="KAL0277641.1"/>
    <property type="molecule type" value="Genomic_DNA"/>
</dbReference>
<feature type="region of interest" description="Disordered" evidence="1">
    <location>
        <begin position="214"/>
        <end position="253"/>
    </location>
</feature>
<feature type="compositionally biased region" description="Basic and acidic residues" evidence="1">
    <location>
        <begin position="220"/>
        <end position="240"/>
    </location>
</feature>
<evidence type="ECO:0000313" key="2">
    <source>
        <dbReference type="EMBL" id="KAL0277641.1"/>
    </source>
</evidence>
<dbReference type="AlphaFoldDB" id="A0AAW2I6Z2"/>
<protein>
    <submittedName>
        <fullName evidence="2">Uncharacterized protein</fullName>
    </submittedName>
</protein>
<feature type="region of interest" description="Disordered" evidence="1">
    <location>
        <begin position="39"/>
        <end position="94"/>
    </location>
</feature>